<dbReference type="EMBL" id="ML213513">
    <property type="protein sequence ID" value="TFK50652.1"/>
    <property type="molecule type" value="Genomic_DNA"/>
</dbReference>
<dbReference type="OrthoDB" id="2884925at2759"/>
<name>A0A5C3N0T2_9AGAM</name>
<dbReference type="InterPro" id="IPR001810">
    <property type="entry name" value="F-box_dom"/>
</dbReference>
<evidence type="ECO:0000313" key="2">
    <source>
        <dbReference type="EMBL" id="TFK50652.1"/>
    </source>
</evidence>
<dbReference type="Pfam" id="PF12937">
    <property type="entry name" value="F-box-like"/>
    <property type="match status" value="1"/>
</dbReference>
<dbReference type="Gene3D" id="1.20.1280.50">
    <property type="match status" value="1"/>
</dbReference>
<proteinExistence type="predicted"/>
<protein>
    <recommendedName>
        <fullName evidence="1">F-box domain-containing protein</fullName>
    </recommendedName>
</protein>
<dbReference type="Proteomes" id="UP000305948">
    <property type="component" value="Unassembled WGS sequence"/>
</dbReference>
<evidence type="ECO:0000259" key="1">
    <source>
        <dbReference type="PROSITE" id="PS50181"/>
    </source>
</evidence>
<dbReference type="AlphaFoldDB" id="A0A5C3N0T2"/>
<keyword evidence="3" id="KW-1185">Reference proteome</keyword>
<dbReference type="Gene3D" id="3.80.10.10">
    <property type="entry name" value="Ribonuclease Inhibitor"/>
    <property type="match status" value="1"/>
</dbReference>
<accession>A0A5C3N0T2</accession>
<dbReference type="PROSITE" id="PS50181">
    <property type="entry name" value="FBOX"/>
    <property type="match status" value="1"/>
</dbReference>
<dbReference type="InterPro" id="IPR036047">
    <property type="entry name" value="F-box-like_dom_sf"/>
</dbReference>
<gene>
    <name evidence="2" type="ORF">OE88DRAFT_281798</name>
</gene>
<reference evidence="2 3" key="1">
    <citation type="journal article" date="2019" name="Nat. Ecol. Evol.">
        <title>Megaphylogeny resolves global patterns of mushroom evolution.</title>
        <authorList>
            <person name="Varga T."/>
            <person name="Krizsan K."/>
            <person name="Foldi C."/>
            <person name="Dima B."/>
            <person name="Sanchez-Garcia M."/>
            <person name="Sanchez-Ramirez S."/>
            <person name="Szollosi G.J."/>
            <person name="Szarkandi J.G."/>
            <person name="Papp V."/>
            <person name="Albert L."/>
            <person name="Andreopoulos W."/>
            <person name="Angelini C."/>
            <person name="Antonin V."/>
            <person name="Barry K.W."/>
            <person name="Bougher N.L."/>
            <person name="Buchanan P."/>
            <person name="Buyck B."/>
            <person name="Bense V."/>
            <person name="Catcheside P."/>
            <person name="Chovatia M."/>
            <person name="Cooper J."/>
            <person name="Damon W."/>
            <person name="Desjardin D."/>
            <person name="Finy P."/>
            <person name="Geml J."/>
            <person name="Haridas S."/>
            <person name="Hughes K."/>
            <person name="Justo A."/>
            <person name="Karasinski D."/>
            <person name="Kautmanova I."/>
            <person name="Kiss B."/>
            <person name="Kocsube S."/>
            <person name="Kotiranta H."/>
            <person name="LaButti K.M."/>
            <person name="Lechner B.E."/>
            <person name="Liimatainen K."/>
            <person name="Lipzen A."/>
            <person name="Lukacs Z."/>
            <person name="Mihaltcheva S."/>
            <person name="Morgado L.N."/>
            <person name="Niskanen T."/>
            <person name="Noordeloos M.E."/>
            <person name="Ohm R.A."/>
            <person name="Ortiz-Santana B."/>
            <person name="Ovrebo C."/>
            <person name="Racz N."/>
            <person name="Riley R."/>
            <person name="Savchenko A."/>
            <person name="Shiryaev A."/>
            <person name="Soop K."/>
            <person name="Spirin V."/>
            <person name="Szebenyi C."/>
            <person name="Tomsovsky M."/>
            <person name="Tulloss R.E."/>
            <person name="Uehling J."/>
            <person name="Grigoriev I.V."/>
            <person name="Vagvolgyi C."/>
            <person name="Papp T."/>
            <person name="Martin F.M."/>
            <person name="Miettinen O."/>
            <person name="Hibbett D.S."/>
            <person name="Nagy L.G."/>
        </authorList>
    </citation>
    <scope>NUCLEOTIDE SEQUENCE [LARGE SCALE GENOMIC DNA]</scope>
    <source>
        <strain evidence="2 3">OMC1185</strain>
    </source>
</reference>
<evidence type="ECO:0000313" key="3">
    <source>
        <dbReference type="Proteomes" id="UP000305948"/>
    </source>
</evidence>
<organism evidence="2 3">
    <name type="scientific">Heliocybe sulcata</name>
    <dbReference type="NCBI Taxonomy" id="5364"/>
    <lineage>
        <taxon>Eukaryota</taxon>
        <taxon>Fungi</taxon>
        <taxon>Dikarya</taxon>
        <taxon>Basidiomycota</taxon>
        <taxon>Agaricomycotina</taxon>
        <taxon>Agaricomycetes</taxon>
        <taxon>Gloeophyllales</taxon>
        <taxon>Gloeophyllaceae</taxon>
        <taxon>Heliocybe</taxon>
    </lineage>
</organism>
<dbReference type="InterPro" id="IPR032675">
    <property type="entry name" value="LRR_dom_sf"/>
</dbReference>
<feature type="domain" description="F-box" evidence="1">
    <location>
        <begin position="1"/>
        <end position="55"/>
    </location>
</feature>
<sequence length="244" mass="28112">MSVPELPDELLLAIFKHFDPLVLANYCVPELVDITHVCHRWREIAVGTPELWSNIYIFHLTNKNLPLEVILRRSQHLPLKCQIYANIEVQPRKLLMRASERIETLKIKAPKCVLTRLIHLPIGPLPLLRVLEIIEKEDRTGLTDSEETLDSEQFLELFAASELTELNLDGRSFTNIEPVLQPSLTRLTLCNRYFTVDYILKALTQMPLLRFFYLSGDLPSSRSDSLRHYPQICIGSSKAPGRRE</sequence>
<dbReference type="SUPFAM" id="SSF81383">
    <property type="entry name" value="F-box domain"/>
    <property type="match status" value="1"/>
</dbReference>